<keyword evidence="2" id="KW-1185">Reference proteome</keyword>
<dbReference type="OrthoDB" id="3286086at2"/>
<dbReference type="InterPro" id="IPR008930">
    <property type="entry name" value="Terpenoid_cyclase/PrenylTrfase"/>
</dbReference>
<evidence type="ECO:0000313" key="2">
    <source>
        <dbReference type="Proteomes" id="UP000250369"/>
    </source>
</evidence>
<dbReference type="Proteomes" id="UP000250369">
    <property type="component" value="Unassembled WGS sequence"/>
</dbReference>
<evidence type="ECO:0000313" key="1">
    <source>
        <dbReference type="EMBL" id="RAV12197.1"/>
    </source>
</evidence>
<reference evidence="1 2" key="1">
    <citation type="journal article" date="2009" name="Int. J. Syst. Evol. Microbiol.">
        <title>Paenibacillus contaminans sp. nov., isolated from a contaminated laboratory plate.</title>
        <authorList>
            <person name="Chou J.H."/>
            <person name="Lee J.H."/>
            <person name="Lin M.C."/>
            <person name="Chang P.S."/>
            <person name="Arun A.B."/>
            <person name="Young C.C."/>
            <person name="Chen W.M."/>
        </authorList>
    </citation>
    <scope>NUCLEOTIDE SEQUENCE [LARGE SCALE GENOMIC DNA]</scope>
    <source>
        <strain evidence="1 2">CKOBP-6</strain>
    </source>
</reference>
<accession>A0A329M5G7</accession>
<sequence>MNFEKAANFIWRNGRLLERKIFEYSFGGGSQSGVLAAIKAYQNEDGGFGHALEPDVRTPESQPLYVEFGLRTLYDTKIRDSELAYKVCEYVLRHADLNEGIATITASSGSFPRAAHWNHPSSEHASFSRLTGLIGLLSWQGIKHPWLDQAVESCLHDISSKSYGDSHTILNAFCLLESLPQTDEIKKLYAKLSDELFRADFFRLEALSKAYGLTPLDFSPTSDSYCRRIFSDQTIQDHLAALESQQEEDGGWQIQWEPPSEMARLEWRAYKTLNSLLTLRSYRG</sequence>
<name>A0A329M5G7_9BACL</name>
<comment type="caution">
    <text evidence="1">The sequence shown here is derived from an EMBL/GenBank/DDBJ whole genome shotgun (WGS) entry which is preliminary data.</text>
</comment>
<protein>
    <recommendedName>
        <fullName evidence="3">Prenyltransferase</fullName>
    </recommendedName>
</protein>
<dbReference type="SUPFAM" id="SSF48239">
    <property type="entry name" value="Terpenoid cyclases/Protein prenyltransferases"/>
    <property type="match status" value="1"/>
</dbReference>
<dbReference type="EMBL" id="QMFB01000034">
    <property type="protein sequence ID" value="RAV12197.1"/>
    <property type="molecule type" value="Genomic_DNA"/>
</dbReference>
<proteinExistence type="predicted"/>
<dbReference type="AlphaFoldDB" id="A0A329M5G7"/>
<evidence type="ECO:0008006" key="3">
    <source>
        <dbReference type="Google" id="ProtNLM"/>
    </source>
</evidence>
<organism evidence="1 2">
    <name type="scientific">Paenibacillus contaminans</name>
    <dbReference type="NCBI Taxonomy" id="450362"/>
    <lineage>
        <taxon>Bacteria</taxon>
        <taxon>Bacillati</taxon>
        <taxon>Bacillota</taxon>
        <taxon>Bacilli</taxon>
        <taxon>Bacillales</taxon>
        <taxon>Paenibacillaceae</taxon>
        <taxon>Paenibacillus</taxon>
    </lineage>
</organism>
<gene>
    <name evidence="1" type="ORF">DQG23_35345</name>
</gene>
<dbReference type="RefSeq" id="WP_113035746.1">
    <property type="nucleotide sequence ID" value="NZ_QMFB01000034.1"/>
</dbReference>